<reference evidence="4 5" key="1">
    <citation type="submission" date="2017-06" db="EMBL/GenBank/DDBJ databases">
        <authorList>
            <person name="Kim H.J."/>
            <person name="Triplett B.A."/>
        </authorList>
    </citation>
    <scope>NUCLEOTIDE SEQUENCE [LARGE SCALE GENOMIC DNA]</scope>
    <source>
        <strain evidence="4 5">CGMCC 4.1858</strain>
    </source>
</reference>
<dbReference type="AlphaFoldDB" id="A0A239HEZ2"/>
<dbReference type="PANTHER" id="PTHR12215">
    <property type="entry name" value="PHOSPHOPANTETHEINE TRANSFERASE"/>
    <property type="match status" value="1"/>
</dbReference>
<proteinExistence type="inferred from homology"/>
<dbReference type="GO" id="GO:0005829">
    <property type="term" value="C:cytosol"/>
    <property type="evidence" value="ECO:0007669"/>
    <property type="project" value="TreeGrafter"/>
</dbReference>
<evidence type="ECO:0000313" key="5">
    <source>
        <dbReference type="Proteomes" id="UP000198280"/>
    </source>
</evidence>
<protein>
    <submittedName>
        <fullName evidence="4">4'-phosphopantetheinyl transferase</fullName>
    </submittedName>
</protein>
<dbReference type="EMBL" id="FZOF01000008">
    <property type="protein sequence ID" value="SNS79920.1"/>
    <property type="molecule type" value="Genomic_DNA"/>
</dbReference>
<comment type="similarity">
    <text evidence="1">Belongs to the P-Pant transferase superfamily. Gsp/Sfp/HetI/AcpT family.</text>
</comment>
<keyword evidence="2 4" id="KW-0808">Transferase</keyword>
<dbReference type="GO" id="GO:0019878">
    <property type="term" value="P:lysine biosynthetic process via aminoadipic acid"/>
    <property type="evidence" value="ECO:0007669"/>
    <property type="project" value="TreeGrafter"/>
</dbReference>
<dbReference type="InterPro" id="IPR008278">
    <property type="entry name" value="4-PPantetheinyl_Trfase_dom"/>
</dbReference>
<sequence length="234" mass="24673">MTLVPERFTVAAAARRLTPPGPGDPPRLCLVDTAANAAAAVHLAPGLLDREERERASAFHFDRDRTSYVTAHVALRLLLAAYLGTRPGAVPLTRETCPSCGGPHGRPAVESGSPHFSLSHSRELTLLAFAASPVGVDVEALPGQEAVDGVWRSLHPAEVDELGMLPPVERREAFARTWARKEAYLKGLGTGLSRDPSEDYVGSGPDPAAGPEGWTLSDVAVGDGHRAAVAVRLG</sequence>
<dbReference type="InterPro" id="IPR050559">
    <property type="entry name" value="P-Pant_transferase_sf"/>
</dbReference>
<organism evidence="4 5">
    <name type="scientific">Actinacidiphila glaucinigra</name>
    <dbReference type="NCBI Taxonomy" id="235986"/>
    <lineage>
        <taxon>Bacteria</taxon>
        <taxon>Bacillati</taxon>
        <taxon>Actinomycetota</taxon>
        <taxon>Actinomycetes</taxon>
        <taxon>Kitasatosporales</taxon>
        <taxon>Streptomycetaceae</taxon>
        <taxon>Actinacidiphila</taxon>
    </lineage>
</organism>
<keyword evidence="5" id="KW-1185">Reference proteome</keyword>
<dbReference type="Pfam" id="PF01648">
    <property type="entry name" value="ACPS"/>
    <property type="match status" value="1"/>
</dbReference>
<name>A0A239HEZ2_9ACTN</name>
<dbReference type="OrthoDB" id="190168at2"/>
<dbReference type="SUPFAM" id="SSF56214">
    <property type="entry name" value="4'-phosphopantetheinyl transferase"/>
    <property type="match status" value="2"/>
</dbReference>
<dbReference type="InterPro" id="IPR037143">
    <property type="entry name" value="4-PPantetheinyl_Trfase_dom_sf"/>
</dbReference>
<feature type="domain" description="4'-phosphopantetheinyl transferase" evidence="3">
    <location>
        <begin position="133"/>
        <end position="197"/>
    </location>
</feature>
<evidence type="ECO:0000256" key="1">
    <source>
        <dbReference type="ARBA" id="ARBA00010990"/>
    </source>
</evidence>
<dbReference type="GO" id="GO:0000287">
    <property type="term" value="F:magnesium ion binding"/>
    <property type="evidence" value="ECO:0007669"/>
    <property type="project" value="InterPro"/>
</dbReference>
<dbReference type="Proteomes" id="UP000198280">
    <property type="component" value="Unassembled WGS sequence"/>
</dbReference>
<evidence type="ECO:0000256" key="2">
    <source>
        <dbReference type="ARBA" id="ARBA00022679"/>
    </source>
</evidence>
<dbReference type="RefSeq" id="WP_089225166.1">
    <property type="nucleotide sequence ID" value="NZ_FZOF01000008.1"/>
</dbReference>
<accession>A0A239HEZ2</accession>
<evidence type="ECO:0000259" key="3">
    <source>
        <dbReference type="Pfam" id="PF01648"/>
    </source>
</evidence>
<gene>
    <name evidence="4" type="ORF">SAMN05216252_108339</name>
</gene>
<dbReference type="PANTHER" id="PTHR12215:SF10">
    <property type="entry name" value="L-AMINOADIPATE-SEMIALDEHYDE DEHYDROGENASE-PHOSPHOPANTETHEINYL TRANSFERASE"/>
    <property type="match status" value="1"/>
</dbReference>
<evidence type="ECO:0000313" key="4">
    <source>
        <dbReference type="EMBL" id="SNS79920.1"/>
    </source>
</evidence>
<dbReference type="GO" id="GO:0008897">
    <property type="term" value="F:holo-[acyl-carrier-protein] synthase activity"/>
    <property type="evidence" value="ECO:0007669"/>
    <property type="project" value="InterPro"/>
</dbReference>
<dbReference type="Gene3D" id="3.90.470.20">
    <property type="entry name" value="4'-phosphopantetheinyl transferase domain"/>
    <property type="match status" value="1"/>
</dbReference>